<dbReference type="RefSeq" id="WP_163464471.1">
    <property type="nucleotide sequence ID" value="NZ_JAAAMG010000013.1"/>
</dbReference>
<dbReference type="Gene3D" id="3.40.50.720">
    <property type="entry name" value="NAD(P)-binding Rossmann-like Domain"/>
    <property type="match status" value="1"/>
</dbReference>
<dbReference type="Proteomes" id="UP000469011">
    <property type="component" value="Unassembled WGS sequence"/>
</dbReference>
<dbReference type="SUPFAM" id="SSF51735">
    <property type="entry name" value="NAD(P)-binding Rossmann-fold domains"/>
    <property type="match status" value="1"/>
</dbReference>
<evidence type="ECO:0000313" key="2">
    <source>
        <dbReference type="Proteomes" id="UP000469011"/>
    </source>
</evidence>
<comment type="caution">
    <text evidence="1">The sequence shown here is derived from an EMBL/GenBank/DDBJ whole genome shotgun (WGS) entry which is preliminary data.</text>
</comment>
<gene>
    <name evidence="1" type="ORF">GTK09_16415</name>
</gene>
<protein>
    <submittedName>
        <fullName evidence="1">NAD(P)-binding domain-containing protein</fullName>
    </submittedName>
</protein>
<organism evidence="1 2">
    <name type="scientific">Jiella pacifica</name>
    <dbReference type="NCBI Taxonomy" id="2696469"/>
    <lineage>
        <taxon>Bacteria</taxon>
        <taxon>Pseudomonadati</taxon>
        <taxon>Pseudomonadota</taxon>
        <taxon>Alphaproteobacteria</taxon>
        <taxon>Hyphomicrobiales</taxon>
        <taxon>Aurantimonadaceae</taxon>
        <taxon>Jiella</taxon>
    </lineage>
</organism>
<dbReference type="AlphaFoldDB" id="A0A6N9T7F6"/>
<accession>A0A6N9T7F6</accession>
<proteinExistence type="predicted"/>
<dbReference type="InterPro" id="IPR036291">
    <property type="entry name" value="NAD(P)-bd_dom_sf"/>
</dbReference>
<keyword evidence="2" id="KW-1185">Reference proteome</keyword>
<evidence type="ECO:0000313" key="1">
    <source>
        <dbReference type="EMBL" id="NDW06006.1"/>
    </source>
</evidence>
<reference evidence="1 2" key="1">
    <citation type="submission" date="2020-01" db="EMBL/GenBank/DDBJ databases">
        <title>Jiella pacifica sp. nov.</title>
        <authorList>
            <person name="Xue Z."/>
            <person name="Zhu S."/>
            <person name="Chen J."/>
            <person name="Yang J."/>
        </authorList>
    </citation>
    <scope>NUCLEOTIDE SEQUENCE [LARGE SCALE GENOMIC DNA]</scope>
    <source>
        <strain evidence="1 2">40Bstr34</strain>
    </source>
</reference>
<dbReference type="EMBL" id="JAAAMG010000013">
    <property type="protein sequence ID" value="NDW06006.1"/>
    <property type="molecule type" value="Genomic_DNA"/>
</dbReference>
<sequence>MPKHRLGIIGFGAFGRLTARHLQPHFDIVAHDPALTADDLPSDLRVKLASLAETAACGIVVLAVPVSALAGTIDAIAADSSMPYPSRSSCAGSLGQHDVSDGLRGSIATCR</sequence>
<name>A0A6N9T7F6_9HYPH</name>